<dbReference type="Pfam" id="PF13669">
    <property type="entry name" value="Glyoxalase_4"/>
    <property type="match status" value="1"/>
</dbReference>
<dbReference type="RefSeq" id="WP_160780248.1">
    <property type="nucleotide sequence ID" value="NZ_BAAAZF010000001.1"/>
</dbReference>
<accession>A0A845AJ02</accession>
<dbReference type="AlphaFoldDB" id="A0A845AJ02"/>
<gene>
    <name evidence="1" type="ORF">GRI94_00215</name>
    <name evidence="2" type="ORF">GRI94_14305</name>
</gene>
<dbReference type="InterPro" id="IPR029068">
    <property type="entry name" value="Glyas_Bleomycin-R_OHBP_Dase"/>
</dbReference>
<dbReference type="Gene3D" id="3.10.180.10">
    <property type="entry name" value="2,3-Dihydroxybiphenyl 1,2-Dioxygenase, domain 1"/>
    <property type="match status" value="1"/>
</dbReference>
<dbReference type="EMBL" id="WTYE01000001">
    <property type="protein sequence ID" value="MXP30240.1"/>
    <property type="molecule type" value="Genomic_DNA"/>
</dbReference>
<evidence type="ECO:0008006" key="4">
    <source>
        <dbReference type="Google" id="ProtNLM"/>
    </source>
</evidence>
<evidence type="ECO:0000313" key="1">
    <source>
        <dbReference type="EMBL" id="MXP30240.1"/>
    </source>
</evidence>
<sequence length="179" mass="19442">MADLAGLPVRQLAYFVPDIEAAARVHADQFGSGPFFIARHIELSTSEHRGVPQPLDHSSAYGQWGAVMVEFVQQHNSDPSAFHDLFPLGTGRYGLHHMALFVADLPAAIAEFAENGQDLAQYAVTTSGVAYAFIDARVSMGHMLELYEPTEGLLAFYDMVAQAAQGWDGSDPVRELGGY</sequence>
<name>A0A845AJ02_9SPHN</name>
<dbReference type="Proteomes" id="UP000446786">
    <property type="component" value="Unassembled WGS sequence"/>
</dbReference>
<organism evidence="1 3">
    <name type="scientific">Parerythrobacter jejuensis</name>
    <dbReference type="NCBI Taxonomy" id="795812"/>
    <lineage>
        <taxon>Bacteria</taxon>
        <taxon>Pseudomonadati</taxon>
        <taxon>Pseudomonadota</taxon>
        <taxon>Alphaproteobacteria</taxon>
        <taxon>Sphingomonadales</taxon>
        <taxon>Erythrobacteraceae</taxon>
        <taxon>Parerythrobacter</taxon>
    </lineage>
</organism>
<evidence type="ECO:0000313" key="3">
    <source>
        <dbReference type="Proteomes" id="UP000446786"/>
    </source>
</evidence>
<comment type="caution">
    <text evidence="1">The sequence shown here is derived from an EMBL/GenBank/DDBJ whole genome shotgun (WGS) entry which is preliminary data.</text>
</comment>
<reference evidence="1 3" key="1">
    <citation type="submission" date="2019-12" db="EMBL/GenBank/DDBJ databases">
        <title>Genomic-based taxomic classification of the family Erythrobacteraceae.</title>
        <authorList>
            <person name="Xu L."/>
        </authorList>
    </citation>
    <scope>NUCLEOTIDE SEQUENCE [LARGE SCALE GENOMIC DNA]</scope>
    <source>
        <strain evidence="1 3">JCM 16677</strain>
    </source>
</reference>
<dbReference type="SUPFAM" id="SSF54593">
    <property type="entry name" value="Glyoxalase/Bleomycin resistance protein/Dihydroxybiphenyl dioxygenase"/>
    <property type="match status" value="1"/>
</dbReference>
<keyword evidence="3" id="KW-1185">Reference proteome</keyword>
<dbReference type="OrthoDB" id="9792173at2"/>
<dbReference type="EMBL" id="WTYE01000001">
    <property type="protein sequence ID" value="MXP33000.1"/>
    <property type="molecule type" value="Genomic_DNA"/>
</dbReference>
<proteinExistence type="predicted"/>
<evidence type="ECO:0000313" key="2">
    <source>
        <dbReference type="EMBL" id="MXP33000.1"/>
    </source>
</evidence>
<protein>
    <recommendedName>
        <fullName evidence="4">VOC domain-containing protein</fullName>
    </recommendedName>
</protein>